<dbReference type="RefSeq" id="WP_186893907.1">
    <property type="nucleotide sequence ID" value="NZ_WJBE01000005.1"/>
</dbReference>
<dbReference type="EMBL" id="WJBE01000005">
    <property type="protein sequence ID" value="MBC3899412.1"/>
    <property type="molecule type" value="Genomic_DNA"/>
</dbReference>
<accession>A0ABR6YW53</accession>
<proteinExistence type="predicted"/>
<dbReference type="InterPro" id="IPR037522">
    <property type="entry name" value="HD_GYP_dom"/>
</dbReference>
<evidence type="ECO:0000259" key="2">
    <source>
        <dbReference type="PROSITE" id="PS50113"/>
    </source>
</evidence>
<dbReference type="Pfam" id="PF10114">
    <property type="entry name" value="PocR"/>
    <property type="match status" value="1"/>
</dbReference>
<reference evidence="4 5" key="1">
    <citation type="journal article" date="2020" name="mSystems">
        <title>Defining Genomic and Predicted Metabolic Features of the Acetobacterium Genus.</title>
        <authorList>
            <person name="Ross D.E."/>
            <person name="Marshall C.W."/>
            <person name="Gulliver D."/>
            <person name="May H.D."/>
            <person name="Norman R.S."/>
        </authorList>
    </citation>
    <scope>NUCLEOTIDE SEQUENCE [LARGE SCALE GENOMIC DNA]</scope>
    <source>
        <strain evidence="4 5">DSM 4132</strain>
    </source>
</reference>
<dbReference type="CDD" id="cd00130">
    <property type="entry name" value="PAS"/>
    <property type="match status" value="1"/>
</dbReference>
<dbReference type="PANTHER" id="PTHR45228">
    <property type="entry name" value="CYCLIC DI-GMP PHOSPHODIESTERASE TM_0186-RELATED"/>
    <property type="match status" value="1"/>
</dbReference>
<dbReference type="Gene3D" id="3.30.450.20">
    <property type="entry name" value="PAS domain"/>
    <property type="match status" value="1"/>
</dbReference>
<dbReference type="InterPro" id="IPR052020">
    <property type="entry name" value="Cyclic_di-GMP/3'3'-cGAMP_PDE"/>
</dbReference>
<feature type="domain" description="HD-GYP" evidence="3">
    <location>
        <begin position="440"/>
        <end position="514"/>
    </location>
</feature>
<feature type="domain" description="PAS" evidence="1">
    <location>
        <begin position="316"/>
        <end position="388"/>
    </location>
</feature>
<dbReference type="InterPro" id="IPR000014">
    <property type="entry name" value="PAS"/>
</dbReference>
<dbReference type="InterPro" id="IPR001610">
    <property type="entry name" value="PAC"/>
</dbReference>
<keyword evidence="5" id="KW-1185">Reference proteome</keyword>
<dbReference type="Proteomes" id="UP000622405">
    <property type="component" value="Unassembled WGS sequence"/>
</dbReference>
<dbReference type="InterPro" id="IPR000700">
    <property type="entry name" value="PAS-assoc_C"/>
</dbReference>
<evidence type="ECO:0000259" key="1">
    <source>
        <dbReference type="PROSITE" id="PS50112"/>
    </source>
</evidence>
<evidence type="ECO:0000259" key="3">
    <source>
        <dbReference type="PROSITE" id="PS51832"/>
    </source>
</evidence>
<dbReference type="PROSITE" id="PS50112">
    <property type="entry name" value="PAS"/>
    <property type="match status" value="1"/>
</dbReference>
<dbReference type="Gene3D" id="1.10.3210.10">
    <property type="entry name" value="Hypothetical protein af1432"/>
    <property type="match status" value="1"/>
</dbReference>
<comment type="caution">
    <text evidence="4">The sequence shown here is derived from an EMBL/GenBank/DDBJ whole genome shotgun (WGS) entry which is preliminary data.</text>
</comment>
<sequence length="514" mass="59167">MNVKPADDRVMVIDDSGRVVGISEACRKLLEQGAKPIAAINFLDLNLGLSLYQLRTYLEKMKKDQTFSFKTFLSQPDQDLINLSVAGIHVPDMGVFVLHINPEEQIRDANQFGDPQRFYQYNRDRDKNYRLEDLMDAPLLQEIMDYFYDVTGIPVGIIDLDGRIIVQEGWQDICTQFHRCHPETLRNCLESDCQLTQGIRINQYRQYKCKNNLWDIATPIYINDQRMGHIFLGQFFYEDEPIDYDFFRNQARRYGFDEAAYMKALEQVPRFSRRQVDMSMRFYSKIAVYISQLSFTNIKINETLDELYNVLNFQTELLDAIPTPIFYKNTERVYLGGNQAFDDFLGLSPSDYVGKTTADISSSEYATVYDQTDLELLEKQGNQVYEYQAKTRSGTPKDVIFNKALFRNLSGEPAGIIGVIQDITELKTAQKQLQQVNAEIIETQKEVIYTLGQIIETRSEESAKHVIRVAEYAYLMGIEFGLDNDEATLLKIATPCTMSARSVFPITFSTNPAL</sequence>
<name>A0ABR6YW53_9FIRM</name>
<evidence type="ECO:0000313" key="5">
    <source>
        <dbReference type="Proteomes" id="UP000622405"/>
    </source>
</evidence>
<dbReference type="InterPro" id="IPR018771">
    <property type="entry name" value="PocR_dom"/>
</dbReference>
<protein>
    <submittedName>
        <fullName evidence="4">PAS domain-containing protein</fullName>
    </submittedName>
</protein>
<dbReference type="PROSITE" id="PS50113">
    <property type="entry name" value="PAC"/>
    <property type="match status" value="1"/>
</dbReference>
<feature type="domain" description="PAC" evidence="2">
    <location>
        <begin position="383"/>
        <end position="435"/>
    </location>
</feature>
<evidence type="ECO:0000313" key="4">
    <source>
        <dbReference type="EMBL" id="MBC3899412.1"/>
    </source>
</evidence>
<dbReference type="SUPFAM" id="SSF55785">
    <property type="entry name" value="PYP-like sensor domain (PAS domain)"/>
    <property type="match status" value="1"/>
</dbReference>
<dbReference type="InterPro" id="IPR035965">
    <property type="entry name" value="PAS-like_dom_sf"/>
</dbReference>
<dbReference type="NCBIfam" id="TIGR00229">
    <property type="entry name" value="sensory_box"/>
    <property type="match status" value="1"/>
</dbReference>
<dbReference type="InterPro" id="IPR013656">
    <property type="entry name" value="PAS_4"/>
</dbReference>
<gene>
    <name evidence="4" type="ORF">GH811_07265</name>
</gene>
<dbReference type="PROSITE" id="PS51832">
    <property type="entry name" value="HD_GYP"/>
    <property type="match status" value="1"/>
</dbReference>
<organism evidence="4 5">
    <name type="scientific">Acetobacterium malicum</name>
    <dbReference type="NCBI Taxonomy" id="52692"/>
    <lineage>
        <taxon>Bacteria</taxon>
        <taxon>Bacillati</taxon>
        <taxon>Bacillota</taxon>
        <taxon>Clostridia</taxon>
        <taxon>Eubacteriales</taxon>
        <taxon>Eubacteriaceae</taxon>
        <taxon>Acetobacterium</taxon>
    </lineage>
</organism>
<dbReference type="SMART" id="SM00086">
    <property type="entry name" value="PAC"/>
    <property type="match status" value="1"/>
</dbReference>
<dbReference type="Pfam" id="PF08448">
    <property type="entry name" value="PAS_4"/>
    <property type="match status" value="1"/>
</dbReference>